<dbReference type="EMBL" id="MAYW01000101">
    <property type="protein sequence ID" value="ODS31684.1"/>
    <property type="molecule type" value="Genomic_DNA"/>
</dbReference>
<dbReference type="AlphaFoldDB" id="A0A1E3X9P1"/>
<accession>A0A1E3X9P1</accession>
<evidence type="ECO:0000313" key="2">
    <source>
        <dbReference type="Proteomes" id="UP000094056"/>
    </source>
</evidence>
<proteinExistence type="predicted"/>
<dbReference type="Proteomes" id="UP000094056">
    <property type="component" value="Unassembled WGS sequence"/>
</dbReference>
<name>A0A1E3X9P1_9BACT</name>
<gene>
    <name evidence="1" type="ORF">SCARUB_03201</name>
</gene>
<protein>
    <submittedName>
        <fullName evidence="1">Uncharacterized protein</fullName>
    </submittedName>
</protein>
<evidence type="ECO:0000313" key="1">
    <source>
        <dbReference type="EMBL" id="ODS31684.1"/>
    </source>
</evidence>
<reference evidence="1 2" key="1">
    <citation type="submission" date="2016-07" db="EMBL/GenBank/DDBJ databases">
        <title>Draft genome of Scalindua rubra, obtained from a brine-seawater interface in the Red Sea, sheds light on salt adaptation in anammox bacteria.</title>
        <authorList>
            <person name="Speth D.R."/>
            <person name="Lagkouvardos I."/>
            <person name="Wang Y."/>
            <person name="Qian P.-Y."/>
            <person name="Dutilh B.E."/>
            <person name="Jetten M.S."/>
        </authorList>
    </citation>
    <scope>NUCLEOTIDE SEQUENCE [LARGE SCALE GENOMIC DNA]</scope>
    <source>
        <strain evidence="1">BSI-1</strain>
    </source>
</reference>
<sequence>MTENETGKVVVGLYFSHEVTKNTKGKNYYLLFYFFKFRFLSGLCVFV</sequence>
<comment type="caution">
    <text evidence="1">The sequence shown here is derived from an EMBL/GenBank/DDBJ whole genome shotgun (WGS) entry which is preliminary data.</text>
</comment>
<organism evidence="1 2">
    <name type="scientific">Candidatus Scalindua rubra</name>
    <dbReference type="NCBI Taxonomy" id="1872076"/>
    <lineage>
        <taxon>Bacteria</taxon>
        <taxon>Pseudomonadati</taxon>
        <taxon>Planctomycetota</taxon>
        <taxon>Candidatus Brocadiia</taxon>
        <taxon>Candidatus Brocadiales</taxon>
        <taxon>Candidatus Scalinduaceae</taxon>
        <taxon>Candidatus Scalindua</taxon>
    </lineage>
</organism>